<feature type="compositionally biased region" description="Low complexity" evidence="8">
    <location>
        <begin position="420"/>
        <end position="439"/>
    </location>
</feature>
<dbReference type="Pfam" id="PF00102">
    <property type="entry name" value="Y_phosphatase"/>
    <property type="match status" value="1"/>
</dbReference>
<dbReference type="SMART" id="SM00194">
    <property type="entry name" value="PTPc"/>
    <property type="match status" value="1"/>
</dbReference>
<dbReference type="InterPro" id="IPR029021">
    <property type="entry name" value="Prot-tyrosine_phosphatase-like"/>
</dbReference>
<dbReference type="Pfam" id="PF00373">
    <property type="entry name" value="FERM_M"/>
    <property type="match status" value="1"/>
</dbReference>
<evidence type="ECO:0000259" key="9">
    <source>
        <dbReference type="PROSITE" id="PS50055"/>
    </source>
</evidence>
<evidence type="ECO:0000256" key="5">
    <source>
        <dbReference type="ARBA" id="ARBA00022801"/>
    </source>
</evidence>
<protein>
    <recommendedName>
        <fullName evidence="3">protein-tyrosine-phosphatase</fullName>
        <ecNumber evidence="3">3.1.3.48</ecNumber>
    </recommendedName>
</protein>
<dbReference type="InterPro" id="IPR035963">
    <property type="entry name" value="FERM_2"/>
</dbReference>
<dbReference type="InterPro" id="IPR029071">
    <property type="entry name" value="Ubiquitin-like_domsf"/>
</dbReference>
<evidence type="ECO:0000259" key="10">
    <source>
        <dbReference type="PROSITE" id="PS50056"/>
    </source>
</evidence>
<keyword evidence="4" id="KW-0963">Cytoplasm</keyword>
<dbReference type="PROSITE" id="PS00383">
    <property type="entry name" value="TYR_PHOSPHATASE_1"/>
    <property type="match status" value="1"/>
</dbReference>
<sequence>MPRLFKRSHRYNVAKNTLLAKIILLDSTVVDFNPLPEVTGADCLEKVAQTLDIQETSYFGLQFQTRSETMRWVEREKPLRRQLEKYAINGVQNAELRFRVQYYVTSVTKLEFEVTRYLYFLQLKHLILNGELQCSHDIAVKLASYALQAEFGDHEEEKHTPQFLSEYVFLPPNVGPPTVIQSLTEKASKQHQRHRGMSPPAAELMYIKIAQQLPEYGHEAFQTLDIHGSTIWIGACFIGVFVKHSNGQPTIYFKWPDIYRMKVRDKNFGIETPSETIYFKMPDNSTAQYVLRMMISQHKFYVSELEGTPGISWMRDGGRGRSRSAHDLRNTSTKYPEAAVAKTPGSEKKSKLRKFFHPPFFKESGRLSASRRREEELTTSERAEHHPLHPSNGAMHSHTFSAPVHTVSQSPTHSSNSRKSPLLPHTPTSSPNSPLHTTTIATIEEHPSPEAPPITTPSSTYSRSVSPSSRMSPPGVRVEMEPGEGVKYSRLGSPLLSKLSPLLGGKKGRSAKTPTLTLTNGGLDSTDGDAASQESFDLQASLKKKKKFTGSLDQLEVRTPPKSLKIRTFSSEEQAEQEAASGTHDRRGDSLEKRLSRGDFYAEYEELPTNSHDSDINAGQLPDNIPKNRYKDILPYEETRVKLNPQNNTSHNDYINASYVDVPYQDTTHHYIVAQGPLEHTCADFWQMIWEKEIQVVVMLTNEWEGGRCKCHRYFPEDEEEGEEEDAKPDYVQFEQYRVSRSFINKTSTVTNRGLQLKHIPTGETREVMHLQYVDWPDHGIPEDAQPFLNFLEEMRSLRQKYDDSIPILLHCSAGVGRSGVVVLMDRLMGLVDSGKTNLDIPGCLQSLRNQRMHLVQMVGQYKFVYTSIVQYIKRARLI</sequence>
<evidence type="ECO:0000256" key="6">
    <source>
        <dbReference type="ARBA" id="ARBA00022912"/>
    </source>
</evidence>
<dbReference type="InterPro" id="IPR016130">
    <property type="entry name" value="Tyr_Pase_AS"/>
</dbReference>
<accession>A0AA35WKK3</accession>
<evidence type="ECO:0000256" key="4">
    <source>
        <dbReference type="ARBA" id="ARBA00022490"/>
    </source>
</evidence>
<dbReference type="Pfam" id="PF09379">
    <property type="entry name" value="FERM_N"/>
    <property type="match status" value="1"/>
</dbReference>
<feature type="compositionally biased region" description="Polar residues" evidence="8">
    <location>
        <begin position="512"/>
        <end position="523"/>
    </location>
</feature>
<dbReference type="SUPFAM" id="SSF52799">
    <property type="entry name" value="(Phosphotyrosine protein) phosphatases II"/>
    <property type="match status" value="1"/>
</dbReference>
<dbReference type="Gene3D" id="3.90.190.10">
    <property type="entry name" value="Protein tyrosine phosphatase superfamily"/>
    <property type="match status" value="1"/>
</dbReference>
<gene>
    <name evidence="12" type="ORF">GBAR_LOCUS12273</name>
</gene>
<reference evidence="12" key="1">
    <citation type="submission" date="2023-03" db="EMBL/GenBank/DDBJ databases">
        <authorList>
            <person name="Steffen K."/>
            <person name="Cardenas P."/>
        </authorList>
    </citation>
    <scope>NUCLEOTIDE SEQUENCE</scope>
</reference>
<feature type="region of interest" description="Disordered" evidence="8">
    <location>
        <begin position="500"/>
        <end position="531"/>
    </location>
</feature>
<evidence type="ECO:0000256" key="2">
    <source>
        <dbReference type="ARBA" id="ARBA00009649"/>
    </source>
</evidence>
<keyword evidence="7" id="KW-0206">Cytoskeleton</keyword>
<dbReference type="InterPro" id="IPR019749">
    <property type="entry name" value="Band_41_domain"/>
</dbReference>
<dbReference type="AlphaFoldDB" id="A0AA35WKK3"/>
<comment type="caution">
    <text evidence="12">The sequence shown here is derived from an EMBL/GenBank/DDBJ whole genome shotgun (WGS) entry which is preliminary data.</text>
</comment>
<evidence type="ECO:0000256" key="8">
    <source>
        <dbReference type="SAM" id="MobiDB-lite"/>
    </source>
</evidence>
<dbReference type="EMBL" id="CASHTH010001833">
    <property type="protein sequence ID" value="CAI8020516.1"/>
    <property type="molecule type" value="Genomic_DNA"/>
</dbReference>
<dbReference type="SUPFAM" id="SSF50729">
    <property type="entry name" value="PH domain-like"/>
    <property type="match status" value="1"/>
</dbReference>
<comment type="subcellular location">
    <subcellularLocation>
        <location evidence="1">Cytoplasm</location>
        <location evidence="1">Cytoskeleton</location>
    </subcellularLocation>
</comment>
<dbReference type="PROSITE" id="PS50055">
    <property type="entry name" value="TYR_PHOSPHATASE_PTP"/>
    <property type="match status" value="1"/>
</dbReference>
<dbReference type="FunFam" id="3.10.20.90:FF:000039">
    <property type="entry name" value="Tyrosine-protein phosphatase non-receptor type"/>
    <property type="match status" value="1"/>
</dbReference>
<dbReference type="EC" id="3.1.3.48" evidence="3"/>
<dbReference type="FunFam" id="1.20.80.10:FF:000014">
    <property type="entry name" value="Tyrosine-protein phosphatase non-receptor type"/>
    <property type="match status" value="1"/>
</dbReference>
<dbReference type="InterPro" id="IPR000242">
    <property type="entry name" value="PTP_cat"/>
</dbReference>
<feature type="region of interest" description="Disordered" evidence="8">
    <location>
        <begin position="313"/>
        <end position="480"/>
    </location>
</feature>
<keyword evidence="5" id="KW-0378">Hydrolase</keyword>
<dbReference type="PROSITE" id="PS50056">
    <property type="entry name" value="TYR_PHOSPHATASE_2"/>
    <property type="match status" value="1"/>
</dbReference>
<dbReference type="PANTHER" id="PTHR45706:SF1">
    <property type="entry name" value="PEZ, ISOFORM A"/>
    <property type="match status" value="1"/>
</dbReference>
<dbReference type="Gene3D" id="1.20.80.10">
    <property type="match status" value="1"/>
</dbReference>
<feature type="domain" description="FERM" evidence="11">
    <location>
        <begin position="18"/>
        <end position="305"/>
    </location>
</feature>
<dbReference type="InterPro" id="IPR011993">
    <property type="entry name" value="PH-like_dom_sf"/>
</dbReference>
<dbReference type="Gene3D" id="2.30.29.30">
    <property type="entry name" value="Pleckstrin-homology domain (PH domain)/Phosphotyrosine-binding domain (PTB)"/>
    <property type="match status" value="1"/>
</dbReference>
<evidence type="ECO:0000313" key="13">
    <source>
        <dbReference type="Proteomes" id="UP001174909"/>
    </source>
</evidence>
<name>A0AA35WKK3_GEOBA</name>
<dbReference type="CDD" id="cd14473">
    <property type="entry name" value="FERM_B-lobe"/>
    <property type="match status" value="1"/>
</dbReference>
<feature type="compositionally biased region" description="Basic and acidic residues" evidence="8">
    <location>
        <begin position="371"/>
        <end position="387"/>
    </location>
</feature>
<dbReference type="SMART" id="SM00404">
    <property type="entry name" value="PTPc_motif"/>
    <property type="match status" value="1"/>
</dbReference>
<dbReference type="InterPro" id="IPR003595">
    <property type="entry name" value="Tyr_Pase_cat"/>
</dbReference>
<dbReference type="SMART" id="SM00295">
    <property type="entry name" value="B41"/>
    <property type="match status" value="1"/>
</dbReference>
<dbReference type="GO" id="GO:0004725">
    <property type="term" value="F:protein tyrosine phosphatase activity"/>
    <property type="evidence" value="ECO:0007669"/>
    <property type="project" value="UniProtKB-EC"/>
</dbReference>
<dbReference type="Gene3D" id="3.10.20.90">
    <property type="entry name" value="Phosphatidylinositol 3-kinase Catalytic Subunit, Chain A, domain 1"/>
    <property type="match status" value="1"/>
</dbReference>
<proteinExistence type="inferred from homology"/>
<dbReference type="InterPro" id="IPR018980">
    <property type="entry name" value="FERM_PH-like_C"/>
</dbReference>
<dbReference type="Proteomes" id="UP001174909">
    <property type="component" value="Unassembled WGS sequence"/>
</dbReference>
<comment type="similarity">
    <text evidence="2">Belongs to the protein-tyrosine phosphatase family. Non-receptor class subfamily.</text>
</comment>
<evidence type="ECO:0000256" key="3">
    <source>
        <dbReference type="ARBA" id="ARBA00013064"/>
    </source>
</evidence>
<dbReference type="InterPro" id="IPR014352">
    <property type="entry name" value="FERM/acyl-CoA-bd_prot_sf"/>
</dbReference>
<organism evidence="12 13">
    <name type="scientific">Geodia barretti</name>
    <name type="common">Barrett's horny sponge</name>
    <dbReference type="NCBI Taxonomy" id="519541"/>
    <lineage>
        <taxon>Eukaryota</taxon>
        <taxon>Metazoa</taxon>
        <taxon>Porifera</taxon>
        <taxon>Demospongiae</taxon>
        <taxon>Heteroscleromorpha</taxon>
        <taxon>Tetractinellida</taxon>
        <taxon>Astrophorina</taxon>
        <taxon>Geodiidae</taxon>
        <taxon>Geodia</taxon>
    </lineage>
</organism>
<dbReference type="SUPFAM" id="SSF47031">
    <property type="entry name" value="Second domain of FERM"/>
    <property type="match status" value="1"/>
</dbReference>
<feature type="domain" description="Tyrosine specific protein phosphatases" evidence="10">
    <location>
        <begin position="789"/>
        <end position="863"/>
    </location>
</feature>
<dbReference type="SMART" id="SM01196">
    <property type="entry name" value="FERM_C"/>
    <property type="match status" value="1"/>
</dbReference>
<evidence type="ECO:0000256" key="1">
    <source>
        <dbReference type="ARBA" id="ARBA00004245"/>
    </source>
</evidence>
<feature type="region of interest" description="Disordered" evidence="8">
    <location>
        <begin position="607"/>
        <end position="628"/>
    </location>
</feature>
<keyword evidence="6" id="KW-0904">Protein phosphatase</keyword>
<dbReference type="InterPro" id="IPR018979">
    <property type="entry name" value="FERM_N"/>
</dbReference>
<dbReference type="GO" id="GO:0005856">
    <property type="term" value="C:cytoskeleton"/>
    <property type="evidence" value="ECO:0007669"/>
    <property type="project" value="UniProtKB-SubCell"/>
</dbReference>
<dbReference type="Pfam" id="PF09380">
    <property type="entry name" value="FERM_C"/>
    <property type="match status" value="1"/>
</dbReference>
<dbReference type="InterPro" id="IPR000387">
    <property type="entry name" value="Tyr_Pase_dom"/>
</dbReference>
<dbReference type="PROSITE" id="PS50057">
    <property type="entry name" value="FERM_3"/>
    <property type="match status" value="1"/>
</dbReference>
<dbReference type="SUPFAM" id="SSF54236">
    <property type="entry name" value="Ubiquitin-like"/>
    <property type="match status" value="1"/>
</dbReference>
<feature type="compositionally biased region" description="Polar residues" evidence="8">
    <location>
        <begin position="406"/>
        <end position="419"/>
    </location>
</feature>
<feature type="compositionally biased region" description="Low complexity" evidence="8">
    <location>
        <begin position="456"/>
        <end position="477"/>
    </location>
</feature>
<evidence type="ECO:0000259" key="11">
    <source>
        <dbReference type="PROSITE" id="PS50057"/>
    </source>
</evidence>
<dbReference type="PRINTS" id="PR00700">
    <property type="entry name" value="PRTYPHPHTASE"/>
</dbReference>
<dbReference type="CDD" id="cd17099">
    <property type="entry name" value="FERM_F1_PTPN14_like"/>
    <property type="match status" value="1"/>
</dbReference>
<feature type="compositionally biased region" description="Basic and acidic residues" evidence="8">
    <location>
        <begin position="316"/>
        <end position="329"/>
    </location>
</feature>
<evidence type="ECO:0000256" key="7">
    <source>
        <dbReference type="ARBA" id="ARBA00023212"/>
    </source>
</evidence>
<dbReference type="InterPro" id="IPR019748">
    <property type="entry name" value="FERM_central"/>
</dbReference>
<keyword evidence="13" id="KW-1185">Reference proteome</keyword>
<feature type="compositionally biased region" description="Basic and acidic residues" evidence="8">
    <location>
        <begin position="583"/>
        <end position="592"/>
    </location>
</feature>
<evidence type="ECO:0000313" key="12">
    <source>
        <dbReference type="EMBL" id="CAI8020516.1"/>
    </source>
</evidence>
<dbReference type="PANTHER" id="PTHR45706">
    <property type="entry name" value="TYROSINE-PROTEIN PHOSPHATASE"/>
    <property type="match status" value="1"/>
</dbReference>
<feature type="region of interest" description="Disordered" evidence="8">
    <location>
        <begin position="566"/>
        <end position="592"/>
    </location>
</feature>
<dbReference type="PRINTS" id="PR00935">
    <property type="entry name" value="BAND41"/>
</dbReference>
<dbReference type="InterPro" id="IPR000299">
    <property type="entry name" value="FERM_domain"/>
</dbReference>
<feature type="domain" description="Tyrosine-protein phosphatase" evidence="9">
    <location>
        <begin position="600"/>
        <end position="872"/>
    </location>
</feature>